<dbReference type="STRING" id="231916.A0A409W4F5"/>
<feature type="region of interest" description="Disordered" evidence="9">
    <location>
        <begin position="530"/>
        <end position="591"/>
    </location>
</feature>
<dbReference type="InterPro" id="IPR036427">
    <property type="entry name" value="Bromodomain-like_sf"/>
</dbReference>
<feature type="domain" description="Bromo" evidence="10">
    <location>
        <begin position="196"/>
        <end position="266"/>
    </location>
</feature>
<dbReference type="SMART" id="SM00297">
    <property type="entry name" value="BROMO"/>
    <property type="match status" value="2"/>
</dbReference>
<keyword evidence="2" id="KW-0677">Repeat</keyword>
<feature type="region of interest" description="Disordered" evidence="9">
    <location>
        <begin position="283"/>
        <end position="421"/>
    </location>
</feature>
<dbReference type="InterPro" id="IPR001487">
    <property type="entry name" value="Bromodomain"/>
</dbReference>
<dbReference type="AlphaFoldDB" id="A0A409W4F5"/>
<evidence type="ECO:0000256" key="2">
    <source>
        <dbReference type="ARBA" id="ARBA00022737"/>
    </source>
</evidence>
<dbReference type="GO" id="GO:0006338">
    <property type="term" value="P:chromatin remodeling"/>
    <property type="evidence" value="ECO:0007669"/>
    <property type="project" value="InterPro"/>
</dbReference>
<evidence type="ECO:0000256" key="4">
    <source>
        <dbReference type="ARBA" id="ARBA00023015"/>
    </source>
</evidence>
<evidence type="ECO:0000256" key="1">
    <source>
        <dbReference type="ARBA" id="ARBA00004123"/>
    </source>
</evidence>
<evidence type="ECO:0000256" key="8">
    <source>
        <dbReference type="PROSITE-ProRule" id="PRU00035"/>
    </source>
</evidence>
<keyword evidence="4" id="KW-0805">Transcription regulation</keyword>
<protein>
    <recommendedName>
        <fullName evidence="10">Bromo domain-containing protein</fullName>
    </recommendedName>
</protein>
<feature type="region of interest" description="Disordered" evidence="9">
    <location>
        <begin position="1"/>
        <end position="37"/>
    </location>
</feature>
<feature type="compositionally biased region" description="Polar residues" evidence="9">
    <location>
        <begin position="308"/>
        <end position="317"/>
    </location>
</feature>
<evidence type="ECO:0000256" key="7">
    <source>
        <dbReference type="ARBA" id="ARBA00023242"/>
    </source>
</evidence>
<dbReference type="Proteomes" id="UP000284706">
    <property type="component" value="Unassembled WGS sequence"/>
</dbReference>
<feature type="compositionally biased region" description="Low complexity" evidence="9">
    <location>
        <begin position="357"/>
        <end position="369"/>
    </location>
</feature>
<dbReference type="CDD" id="cd04369">
    <property type="entry name" value="Bromodomain"/>
    <property type="match status" value="1"/>
</dbReference>
<dbReference type="GO" id="GO:0003682">
    <property type="term" value="F:chromatin binding"/>
    <property type="evidence" value="ECO:0007669"/>
    <property type="project" value="TreeGrafter"/>
</dbReference>
<dbReference type="Gene3D" id="1.20.920.10">
    <property type="entry name" value="Bromodomain-like"/>
    <property type="match status" value="2"/>
</dbReference>
<comment type="subcellular location">
    <subcellularLocation>
        <location evidence="1">Nucleus</location>
    </subcellularLocation>
</comment>
<comment type="caution">
    <text evidence="11">The sequence shown here is derived from an EMBL/GenBank/DDBJ whole genome shotgun (WGS) entry which is preliminary data.</text>
</comment>
<feature type="compositionally biased region" description="Acidic residues" evidence="9">
    <location>
        <begin position="531"/>
        <end position="544"/>
    </location>
</feature>
<evidence type="ECO:0000256" key="3">
    <source>
        <dbReference type="ARBA" id="ARBA00022853"/>
    </source>
</evidence>
<feature type="compositionally biased region" description="Acidic residues" evidence="9">
    <location>
        <begin position="552"/>
        <end position="563"/>
    </location>
</feature>
<name>A0A409W4F5_9AGAR</name>
<proteinExistence type="predicted"/>
<evidence type="ECO:0000259" key="10">
    <source>
        <dbReference type="PROSITE" id="PS50014"/>
    </source>
</evidence>
<dbReference type="PROSITE" id="PS50014">
    <property type="entry name" value="BROMODOMAIN_2"/>
    <property type="match status" value="2"/>
</dbReference>
<dbReference type="InterPro" id="IPR037382">
    <property type="entry name" value="Rsc/polybromo"/>
</dbReference>
<keyword evidence="12" id="KW-1185">Reference proteome</keyword>
<organism evidence="11 12">
    <name type="scientific">Gymnopilus dilepis</name>
    <dbReference type="NCBI Taxonomy" id="231916"/>
    <lineage>
        <taxon>Eukaryota</taxon>
        <taxon>Fungi</taxon>
        <taxon>Dikarya</taxon>
        <taxon>Basidiomycota</taxon>
        <taxon>Agaricomycotina</taxon>
        <taxon>Agaricomycetes</taxon>
        <taxon>Agaricomycetidae</taxon>
        <taxon>Agaricales</taxon>
        <taxon>Agaricineae</taxon>
        <taxon>Hymenogastraceae</taxon>
        <taxon>Gymnopilus</taxon>
    </lineage>
</organism>
<dbReference type="PRINTS" id="PR01217">
    <property type="entry name" value="PRICHEXTENSN"/>
</dbReference>
<feature type="domain" description="Bromo" evidence="10">
    <location>
        <begin position="74"/>
        <end position="144"/>
    </location>
</feature>
<dbReference type="SUPFAM" id="SSF47370">
    <property type="entry name" value="Bromodomain"/>
    <property type="match status" value="2"/>
</dbReference>
<dbReference type="InParanoid" id="A0A409W4F5"/>
<dbReference type="Pfam" id="PF00439">
    <property type="entry name" value="Bromodomain"/>
    <property type="match status" value="2"/>
</dbReference>
<keyword evidence="5 8" id="KW-0103">Bromodomain</keyword>
<dbReference type="PANTHER" id="PTHR16062">
    <property type="entry name" value="SWI/SNF-RELATED"/>
    <property type="match status" value="1"/>
</dbReference>
<feature type="compositionally biased region" description="Pro residues" evidence="9">
    <location>
        <begin position="370"/>
        <end position="385"/>
    </location>
</feature>
<keyword evidence="7" id="KW-0539">Nucleus</keyword>
<sequence length="666" mass="73562">MSKRELDSLNVSADSEGSRHKRRKETGGYSSDVDVTMSDPVERGAEVGGGMSRHEVKELGLRLWQTVKDAVNKEGFLLSTPFIRKPLKRIYPDYYVIIKQPIALEDIKKKLDTNGYETLEEVKGDFELLFNNAKTYNQTDSPIYQDAKELLRLVHKTYNKMVPSEEDGENGKPKPPSITRLIKSRLEKLVAKTDIDGRVLSDEFMQLPSKKLWPIYYKTIKQPRCFEEIFKRIKRKEYESTAEFAADVELVFSNAISFNQDHTPIWNDAVALREYFRQLMSDLPPPHNLPEYTRPSNKIKIRPPQAVQPATSGSAHPTTKHEAGSSPVMLRVPAQPKPTPQASTSATPIPVQPVSNKLPAPAKPALAKPTPTPALPTPVPVPTPAPAAKAAPSPAKPKPKDLPPPAQPIQTKAPNPVPASQQPVSFIHATPSHYPQRTAYIPTAQPTPPVATPTTEIARPTSSAHVNIPSASQSPAPTSLPPSHQLKSVHLRVQPTGRILTLDHRDMVKCWALRLMPGEANVLVSEVSFMGEEEDEESSDEEEHDAEKHEDEDAMDVDVDVESTETASPTKNGRRKGKAKGRARPTRNTRSAQAAQALKAAQAAKKKAVTKIGDVHLKLNKFAVKEQPEKPGEWNVYFPVGSNVIEVGESGGMTWKVYVERMAEAA</sequence>
<dbReference type="GO" id="GO:0006368">
    <property type="term" value="P:transcription elongation by RNA polymerase II"/>
    <property type="evidence" value="ECO:0007669"/>
    <property type="project" value="TreeGrafter"/>
</dbReference>
<dbReference type="PRINTS" id="PR00503">
    <property type="entry name" value="BROMODOMAIN"/>
</dbReference>
<dbReference type="PANTHER" id="PTHR16062:SF19">
    <property type="entry name" value="PROTEIN POLYBROMO-1"/>
    <property type="match status" value="1"/>
</dbReference>
<evidence type="ECO:0000313" key="11">
    <source>
        <dbReference type="EMBL" id="PPQ73377.1"/>
    </source>
</evidence>
<evidence type="ECO:0000256" key="9">
    <source>
        <dbReference type="SAM" id="MobiDB-lite"/>
    </source>
</evidence>
<reference evidence="11 12" key="1">
    <citation type="journal article" date="2018" name="Evol. Lett.">
        <title>Horizontal gene cluster transfer increased hallucinogenic mushroom diversity.</title>
        <authorList>
            <person name="Reynolds H.T."/>
            <person name="Vijayakumar V."/>
            <person name="Gluck-Thaler E."/>
            <person name="Korotkin H.B."/>
            <person name="Matheny P.B."/>
            <person name="Slot J.C."/>
        </authorList>
    </citation>
    <scope>NUCLEOTIDE SEQUENCE [LARGE SCALE GENOMIC DNA]</scope>
    <source>
        <strain evidence="11 12">SRW20</strain>
    </source>
</reference>
<dbReference type="EMBL" id="NHYE01005408">
    <property type="protein sequence ID" value="PPQ73377.1"/>
    <property type="molecule type" value="Genomic_DNA"/>
</dbReference>
<feature type="region of interest" description="Disordered" evidence="9">
    <location>
        <begin position="460"/>
        <end position="484"/>
    </location>
</feature>
<evidence type="ECO:0000256" key="5">
    <source>
        <dbReference type="ARBA" id="ARBA00023117"/>
    </source>
</evidence>
<feature type="compositionally biased region" description="Polar residues" evidence="9">
    <location>
        <begin position="408"/>
        <end position="421"/>
    </location>
</feature>
<dbReference type="OrthoDB" id="6017at2759"/>
<gene>
    <name evidence="11" type="ORF">CVT26_015480</name>
</gene>
<dbReference type="GO" id="GO:0016586">
    <property type="term" value="C:RSC-type complex"/>
    <property type="evidence" value="ECO:0007669"/>
    <property type="project" value="InterPro"/>
</dbReference>
<evidence type="ECO:0000313" key="12">
    <source>
        <dbReference type="Proteomes" id="UP000284706"/>
    </source>
</evidence>
<accession>A0A409W4F5</accession>
<keyword evidence="3" id="KW-0156">Chromatin regulator</keyword>
<keyword evidence="6" id="KW-0804">Transcription</keyword>
<feature type="compositionally biased region" description="Basic residues" evidence="9">
    <location>
        <begin position="572"/>
        <end position="587"/>
    </location>
</feature>
<evidence type="ECO:0000256" key="6">
    <source>
        <dbReference type="ARBA" id="ARBA00023163"/>
    </source>
</evidence>